<feature type="region of interest" description="Disordered" evidence="1">
    <location>
        <begin position="1138"/>
        <end position="1159"/>
    </location>
</feature>
<feature type="compositionally biased region" description="Basic residues" evidence="1">
    <location>
        <begin position="1150"/>
        <end position="1159"/>
    </location>
</feature>
<dbReference type="InterPro" id="IPR004343">
    <property type="entry name" value="Plus-3_dom"/>
</dbReference>
<gene>
    <name evidence="4" type="ORF">IFM89_005157</name>
</gene>
<dbReference type="InterPro" id="IPR001878">
    <property type="entry name" value="Znf_CCHC"/>
</dbReference>
<organism evidence="4 5">
    <name type="scientific">Coptis chinensis</name>
    <dbReference type="NCBI Taxonomy" id="261450"/>
    <lineage>
        <taxon>Eukaryota</taxon>
        <taxon>Viridiplantae</taxon>
        <taxon>Streptophyta</taxon>
        <taxon>Embryophyta</taxon>
        <taxon>Tracheophyta</taxon>
        <taxon>Spermatophyta</taxon>
        <taxon>Magnoliopsida</taxon>
        <taxon>Ranunculales</taxon>
        <taxon>Ranunculaceae</taxon>
        <taxon>Coptidoideae</taxon>
        <taxon>Coptis</taxon>
    </lineage>
</organism>
<keyword evidence="5" id="KW-1185">Reference proteome</keyword>
<dbReference type="Gene3D" id="3.90.70.200">
    <property type="entry name" value="Plus-3 domain"/>
    <property type="match status" value="1"/>
</dbReference>
<dbReference type="Proteomes" id="UP000631114">
    <property type="component" value="Unassembled WGS sequence"/>
</dbReference>
<feature type="compositionally biased region" description="Basic and acidic residues" evidence="1">
    <location>
        <begin position="250"/>
        <end position="261"/>
    </location>
</feature>
<evidence type="ECO:0000259" key="3">
    <source>
        <dbReference type="SMART" id="SM00719"/>
    </source>
</evidence>
<dbReference type="Gene3D" id="4.10.60.10">
    <property type="entry name" value="Zinc finger, CCHC-type"/>
    <property type="match status" value="1"/>
</dbReference>
<dbReference type="AlphaFoldDB" id="A0A835IM78"/>
<dbReference type="SUPFAM" id="SSF159042">
    <property type="entry name" value="Plus3-like"/>
    <property type="match status" value="1"/>
</dbReference>
<dbReference type="GO" id="GO:0008270">
    <property type="term" value="F:zinc ion binding"/>
    <property type="evidence" value="ECO:0007669"/>
    <property type="project" value="InterPro"/>
</dbReference>
<feature type="compositionally biased region" description="Polar residues" evidence="1">
    <location>
        <begin position="603"/>
        <end position="622"/>
    </location>
</feature>
<protein>
    <submittedName>
        <fullName evidence="4">Uncharacterized protein</fullName>
    </submittedName>
</protein>
<reference evidence="4 5" key="1">
    <citation type="submission" date="2020-10" db="EMBL/GenBank/DDBJ databases">
        <title>The Coptis chinensis genome and diversification of protoberbering-type alkaloids.</title>
        <authorList>
            <person name="Wang B."/>
            <person name="Shu S."/>
            <person name="Song C."/>
            <person name="Liu Y."/>
        </authorList>
    </citation>
    <scope>NUCLEOTIDE SEQUENCE [LARGE SCALE GENOMIC DNA]</scope>
    <source>
        <strain evidence="4">HL-2020</strain>
        <tissue evidence="4">Leaf</tissue>
    </source>
</reference>
<name>A0A835IM78_9MAGN</name>
<feature type="region of interest" description="Disordered" evidence="1">
    <location>
        <begin position="603"/>
        <end position="629"/>
    </location>
</feature>
<evidence type="ECO:0000313" key="4">
    <source>
        <dbReference type="EMBL" id="KAF9619143.1"/>
    </source>
</evidence>
<dbReference type="GO" id="GO:0003677">
    <property type="term" value="F:DNA binding"/>
    <property type="evidence" value="ECO:0007669"/>
    <property type="project" value="InterPro"/>
</dbReference>
<feature type="domain" description="Plus3" evidence="3">
    <location>
        <begin position="998"/>
        <end position="1095"/>
    </location>
</feature>
<feature type="compositionally biased region" description="Polar residues" evidence="1">
    <location>
        <begin position="270"/>
        <end position="284"/>
    </location>
</feature>
<comment type="caution">
    <text evidence="4">The sequence shown here is derived from an EMBL/GenBank/DDBJ whole genome shotgun (WGS) entry which is preliminary data.</text>
</comment>
<evidence type="ECO:0000259" key="2">
    <source>
        <dbReference type="SMART" id="SM00343"/>
    </source>
</evidence>
<feature type="region of interest" description="Disordered" evidence="1">
    <location>
        <begin position="226"/>
        <end position="286"/>
    </location>
</feature>
<feature type="domain" description="CCHC-type" evidence="2">
    <location>
        <begin position="841"/>
        <end position="857"/>
    </location>
</feature>
<evidence type="ECO:0000256" key="1">
    <source>
        <dbReference type="SAM" id="MobiDB-lite"/>
    </source>
</evidence>
<dbReference type="PANTHER" id="PTHR38940:SF4">
    <property type="entry name" value="OS01G0775100 PROTEIN"/>
    <property type="match status" value="1"/>
</dbReference>
<dbReference type="OrthoDB" id="166375at2759"/>
<sequence>MNETSGDRSGNGCPAERMIVQKSNIDYNGGLSPELGLSLDPANVCTQPERQTGTGAGAGANANSRDEMVFLKTTPVSELVWSPHKGLSLKCADCSLSDKKTFSLGMVLSPPRCITVREAKDTYPVAEENINISQIVCHLDSQVSGRVTMIGSPSITKSFMPICQTTNHVRDLGSGREMKDSTNKDEHSILNMNNEHNQSDQKGKRICRNIDIQATEISRSTTKVISCNPEKDSIPGLKSEGTDDFSSTKVNEEKVISERVNAESGKGARSSPSQSGHSHTTGINSEYKHEELALVVQEEGTRKITAASSNLHLEKGDSTSENDIKPLKGKYACFEVGIMSHLGDDKSHNEGIFPEGEVAFIEAFPNKSRMPLYQTRDKEKVLSSVNVHAGILKDEDDSNDSAESCNSTGLILAGKRPWSFDQRLLIENKRVKRQNHENPHSASVQRHGSSFMNWISNMVKGSSKSDIEGTTSLDLTRRLSHHEHDLVTLPEKNQQSGSTGFGTLFKALYCPTISLPDREISNSDHHVGEGSKEHEVANKTCDNSGIPINCGEETDRLCKETATSTENQIICGDTEGPSSLPSENIYIIREDHKISTVENKNLTSLPCDTGNQGQVSSTSISRNDLESPVKDRETLKLGFSDPNKSNAVMNRSHPLGSLWITRFSPKLFGLILNSSQGEQNVGPAIDGPTDCIRNLSPSRDCVISVKDQDSCEDRHEPSSENHWEVANKELQNYVVSTPRSSGSIKVKDHTDQKFKSMISALQPSQRFKDSEAMASVFARRLDAIRHIIPSEVEGSASHPTETCNFCGIKGHKLQECSDITKSELEVLLEKNDDGGEESSCFCIRCFQLDHWAIACPNSLKKRRRSDGSYSLLDFSNFGKLLHTSKSDKVMVCECTVAVTVSDSKKPRVDTEFRASADLHEKVKDVMILDGSFPDSNLAKKDLPRSKFSEGNSLKNTSRAFILNGKPTRTSSSTENVSREYQITAFCNFVSRQIPAIPRGTFAAIMKLRLSRTDIFKWMRSPVSLSPLEGYFTRLRLRKWEKEVGSTGYYVARINGVLREKPFGCSKVPLSVKIGGFKCLVESRFVSNHDFLEIVSFIHYATTTPAREELLTSNNFAAFALMDEVTSQEFINEAWQDLTKSPQKQVDSSASKKKKTTGKS</sequence>
<dbReference type="InterPro" id="IPR036128">
    <property type="entry name" value="Plus3-like_sf"/>
</dbReference>
<dbReference type="Pfam" id="PF03126">
    <property type="entry name" value="Plus-3"/>
    <property type="match status" value="1"/>
</dbReference>
<dbReference type="SMART" id="SM00719">
    <property type="entry name" value="Plus3"/>
    <property type="match status" value="1"/>
</dbReference>
<proteinExistence type="predicted"/>
<dbReference type="PANTHER" id="PTHR38940">
    <property type="entry name" value="PLUS3 DOMAIN-CONTAINING PROTEIN"/>
    <property type="match status" value="1"/>
</dbReference>
<accession>A0A835IM78</accession>
<feature type="domain" description="CCHC-type" evidence="2">
    <location>
        <begin position="802"/>
        <end position="818"/>
    </location>
</feature>
<dbReference type="SMART" id="SM00343">
    <property type="entry name" value="ZnF_C2HC"/>
    <property type="match status" value="2"/>
</dbReference>
<dbReference type="EMBL" id="JADFTS010000002">
    <property type="protein sequence ID" value="KAF9619143.1"/>
    <property type="molecule type" value="Genomic_DNA"/>
</dbReference>
<evidence type="ECO:0000313" key="5">
    <source>
        <dbReference type="Proteomes" id="UP000631114"/>
    </source>
</evidence>